<organism evidence="1 2">
    <name type="scientific">Corynebacterium glucuronolyticum</name>
    <dbReference type="NCBI Taxonomy" id="39791"/>
    <lineage>
        <taxon>Bacteria</taxon>
        <taxon>Bacillati</taxon>
        <taxon>Actinomycetota</taxon>
        <taxon>Actinomycetes</taxon>
        <taxon>Mycobacteriales</taxon>
        <taxon>Corynebacteriaceae</taxon>
        <taxon>Corynebacterium</taxon>
    </lineage>
</organism>
<proteinExistence type="predicted"/>
<evidence type="ECO:0000313" key="2">
    <source>
        <dbReference type="Proteomes" id="UP000596145"/>
    </source>
</evidence>
<dbReference type="EMBL" id="CP066007">
    <property type="protein sequence ID" value="QQB47662.1"/>
    <property type="molecule type" value="Genomic_DNA"/>
</dbReference>
<accession>A0A7T4EHT9</accession>
<name>A0A7T4EHT9_9CORY</name>
<reference evidence="1 2" key="1">
    <citation type="submission" date="2020-12" db="EMBL/GenBank/DDBJ databases">
        <title>FDA dAtabase for Regulatory Grade micrObial Sequences (FDA-ARGOS): Supporting development and validation of Infectious Disease Dx tests.</title>
        <authorList>
            <person name="Sproer C."/>
            <person name="Gronow S."/>
            <person name="Severitt S."/>
            <person name="Schroder I."/>
            <person name="Tallon L."/>
            <person name="Sadzewicz L."/>
            <person name="Zhao X."/>
            <person name="Boylan J."/>
            <person name="Ott S."/>
            <person name="Bowen H."/>
            <person name="Vavikolanu K."/>
            <person name="Mehta A."/>
            <person name="Aluvathingal J."/>
            <person name="Nadendla S."/>
            <person name="Lowell S."/>
            <person name="Myers T."/>
            <person name="Yan Y."/>
            <person name="Sichtig H."/>
        </authorList>
    </citation>
    <scope>NUCLEOTIDE SEQUENCE [LARGE SCALE GENOMIC DNA]</scope>
    <source>
        <strain evidence="1 2">FDAARGOS_1053</strain>
    </source>
</reference>
<protein>
    <submittedName>
        <fullName evidence="1">Uncharacterized protein</fullName>
    </submittedName>
</protein>
<evidence type="ECO:0000313" key="1">
    <source>
        <dbReference type="EMBL" id="QQB47662.1"/>
    </source>
</evidence>
<dbReference type="Proteomes" id="UP000596145">
    <property type="component" value="Chromosome"/>
</dbReference>
<dbReference type="AlphaFoldDB" id="A0A7T4EHT9"/>
<gene>
    <name evidence="1" type="ORF">I6I10_03695</name>
</gene>
<sequence>MVPMWGQNDGREDGSEVEDILARLSVAEREILTREGESFPRAMLEKEVAAGSDDTEKIARMTAIVGTWSNTNTGSVWEVGPLEDTPYSSRFGIGVARESDGSFTPLVTAVEDIVSADGNRSDLLDRLQSFAEFDRRQYLKRS</sequence>